<dbReference type="Gene3D" id="3.10.105.10">
    <property type="entry name" value="Dipeptide-binding Protein, Domain 3"/>
    <property type="match status" value="1"/>
</dbReference>
<dbReference type="Gene3D" id="3.40.190.10">
    <property type="entry name" value="Periplasmic binding protein-like II"/>
    <property type="match status" value="1"/>
</dbReference>
<dbReference type="InterPro" id="IPR000914">
    <property type="entry name" value="SBP_5_dom"/>
</dbReference>
<evidence type="ECO:0000259" key="1">
    <source>
        <dbReference type="Pfam" id="PF00496"/>
    </source>
</evidence>
<dbReference type="EMBL" id="CAEZSB010000074">
    <property type="protein sequence ID" value="CAB4535746.1"/>
    <property type="molecule type" value="Genomic_DNA"/>
</dbReference>
<dbReference type="AlphaFoldDB" id="A0A6J6BA83"/>
<dbReference type="GO" id="GO:0042597">
    <property type="term" value="C:periplasmic space"/>
    <property type="evidence" value="ECO:0007669"/>
    <property type="project" value="UniProtKB-ARBA"/>
</dbReference>
<gene>
    <name evidence="2" type="ORF">UFOPK1395_00774</name>
</gene>
<proteinExistence type="predicted"/>
<dbReference type="PANTHER" id="PTHR30290:SF83">
    <property type="entry name" value="ABC TRANSPORTER SUBSTRATE-BINDING PROTEIN"/>
    <property type="match status" value="1"/>
</dbReference>
<dbReference type="SUPFAM" id="SSF53850">
    <property type="entry name" value="Periplasmic binding protein-like II"/>
    <property type="match status" value="1"/>
</dbReference>
<dbReference type="PIRSF" id="PIRSF002741">
    <property type="entry name" value="MppA"/>
    <property type="match status" value="1"/>
</dbReference>
<dbReference type="PANTHER" id="PTHR30290">
    <property type="entry name" value="PERIPLASMIC BINDING COMPONENT OF ABC TRANSPORTER"/>
    <property type="match status" value="1"/>
</dbReference>
<dbReference type="InterPro" id="IPR039424">
    <property type="entry name" value="SBP_5"/>
</dbReference>
<dbReference type="InterPro" id="IPR030678">
    <property type="entry name" value="Peptide/Ni-bd"/>
</dbReference>
<sequence>MSLMKKALAGVGVAVLASTTLLTVNAADAATTFTTPVAPIKGAVKGGTVTILLQGDFEHLDPARNYVGGTLDFYRLFTRTLTQYRTVNGKTDLVPDVAADLGTTKDGGKTWTFKLRTNLKYEDGKTITCADMKYGVMRSYNDDILDGGPTYAKDFIANPTDYKGPYTEPGKDLPTVICNAKGDAITFKLAIPVPYFPYVTTFGAFSPIPKAKDTKQNYELRPLSSGPYKIKSYSRGKELTLVRNTQWDAKTDPLRWNYPDEYKVVIGADQNVIEQSLISDSGNAKTSVSFDTNIITNLSKVLDVAKYKDRLFNFDSAYNRYYAINVDTVKDINVRKAIQCAVDFKSILLAAGGTSAGSYANSTIPKSIKAAYRNFNVCGRDVSKKPEAQLEQAKAFLAKATNPKTTLRLAYRDRGVEPLRAAALEQSLKAAGFTVIMDKYPSSDFYTPAAKRGVANEPDIIQTSWAFDWAAASGIVYALFDARTMTPEDAKSNQSRGEFADLQALFLKADKSATAAQEKILGDIEQSLIVDKAAHVSVYFETSHYMAGSKVGGLQVDGGYSTLSVLGAYVKK</sequence>
<evidence type="ECO:0000313" key="2">
    <source>
        <dbReference type="EMBL" id="CAB4535746.1"/>
    </source>
</evidence>
<feature type="domain" description="Solute-binding protein family 5" evidence="1">
    <location>
        <begin position="93"/>
        <end position="483"/>
    </location>
</feature>
<organism evidence="2">
    <name type="scientific">freshwater metagenome</name>
    <dbReference type="NCBI Taxonomy" id="449393"/>
    <lineage>
        <taxon>unclassified sequences</taxon>
        <taxon>metagenomes</taxon>
        <taxon>ecological metagenomes</taxon>
    </lineage>
</organism>
<dbReference type="Pfam" id="PF00496">
    <property type="entry name" value="SBP_bac_5"/>
    <property type="match status" value="1"/>
</dbReference>
<dbReference type="GO" id="GO:1904680">
    <property type="term" value="F:peptide transmembrane transporter activity"/>
    <property type="evidence" value="ECO:0007669"/>
    <property type="project" value="TreeGrafter"/>
</dbReference>
<dbReference type="GO" id="GO:0015833">
    <property type="term" value="P:peptide transport"/>
    <property type="evidence" value="ECO:0007669"/>
    <property type="project" value="TreeGrafter"/>
</dbReference>
<reference evidence="2" key="1">
    <citation type="submission" date="2020-05" db="EMBL/GenBank/DDBJ databases">
        <authorList>
            <person name="Chiriac C."/>
            <person name="Salcher M."/>
            <person name="Ghai R."/>
            <person name="Kavagutti S V."/>
        </authorList>
    </citation>
    <scope>NUCLEOTIDE SEQUENCE</scope>
</reference>
<name>A0A6J6BA83_9ZZZZ</name>
<protein>
    <submittedName>
        <fullName evidence="2">Unannotated protein</fullName>
    </submittedName>
</protein>
<accession>A0A6J6BA83</accession>
<dbReference type="GO" id="GO:0043190">
    <property type="term" value="C:ATP-binding cassette (ABC) transporter complex"/>
    <property type="evidence" value="ECO:0007669"/>
    <property type="project" value="InterPro"/>
</dbReference>